<dbReference type="STRING" id="407821.A0A087T0G6"/>
<sequence>MFLRSAKLLSSINFDLVVCDEGHRIKNLNIKISNVVNCLSTTRRILLTGTPIQNDLAEFFSIVDFVNPGTLGSIQCFRRTFEKPIVLSRNPECTEQEKEYGEERSEELSKIANTFMLRRTQDVIHKYLPPKYEIVIFCRPTNLQKNLYKHFLQSRDIEAILSENIQVDSSMHLVYISILRKLCNHPLLVYQADNVHVDISSSSFLNYMKSAFPSGYNSSLQDSGKMRVLEKMLTALFSQKRKEKIVIVSCFTQTLNIIEDMCKKKNYDILRLDGSTSASTRQEIVDIFNLSYTKFNIFLLSSKAGGVGLNLIGASRILLYDIDWNPANDLQAMSRIWRDGQKHSVYVYRLLTTGTIEEKIYQRQVSKQCLSGTVLNPSSAEKLKFSQNELKDLFTLYENTECLTHDLIRCKCLISNQSTILTERNIEESPTSLHLAQNASMAELMNWKHIKGPLSNENIIDLCLADD</sequence>
<dbReference type="FunFam" id="3.40.50.300:FF:000332">
    <property type="entry name" value="DNA repair and recombination protein RAD54-like"/>
    <property type="match status" value="1"/>
</dbReference>
<dbReference type="InterPro" id="IPR001650">
    <property type="entry name" value="Helicase_C-like"/>
</dbReference>
<feature type="domain" description="Helicase ATP-binding" evidence="12">
    <location>
        <begin position="1"/>
        <end position="69"/>
    </location>
</feature>
<keyword evidence="5" id="KW-0498">Mitosis</keyword>
<evidence type="ECO:0000259" key="12">
    <source>
        <dbReference type="PROSITE" id="PS51192"/>
    </source>
</evidence>
<dbReference type="Gene3D" id="3.40.50.300">
    <property type="entry name" value="P-loop containing nucleotide triphosphate hydrolases"/>
    <property type="match status" value="1"/>
</dbReference>
<comment type="function">
    <text evidence="10">Involved in mitotic DNA repair and meiotic recombination. Functions in the recombinational DNA repair pathway. Essential for interhomolog gene conversion (GC), but may have a less important role in intersister GC than spn-A/Rad51. In the presence of DNA, spn-A/Rad51 enhances the ATPase activity of okr/Rad54.</text>
</comment>
<dbReference type="Pfam" id="PF00271">
    <property type="entry name" value="Helicase_C"/>
    <property type="match status" value="1"/>
</dbReference>
<evidence type="ECO:0000256" key="3">
    <source>
        <dbReference type="ARBA" id="ARBA00022618"/>
    </source>
</evidence>
<dbReference type="GO" id="GO:0007131">
    <property type="term" value="P:reciprocal meiotic recombination"/>
    <property type="evidence" value="ECO:0007669"/>
    <property type="project" value="TreeGrafter"/>
</dbReference>
<evidence type="ECO:0000313" key="15">
    <source>
        <dbReference type="Proteomes" id="UP000054359"/>
    </source>
</evidence>
<dbReference type="GO" id="GO:0016787">
    <property type="term" value="F:hydrolase activity"/>
    <property type="evidence" value="ECO:0007669"/>
    <property type="project" value="UniProtKB-KW"/>
</dbReference>
<dbReference type="GO" id="GO:0000724">
    <property type="term" value="P:double-strand break repair via homologous recombination"/>
    <property type="evidence" value="ECO:0007669"/>
    <property type="project" value="TreeGrafter"/>
</dbReference>
<dbReference type="PROSITE" id="PS51192">
    <property type="entry name" value="HELICASE_ATP_BIND_1"/>
    <property type="match status" value="1"/>
</dbReference>
<dbReference type="InterPro" id="IPR027417">
    <property type="entry name" value="P-loop_NTPase"/>
</dbReference>
<protein>
    <recommendedName>
        <fullName evidence="2">DNA repair and recombination protein RAD54-like</fullName>
    </recommendedName>
    <alternativeName>
        <fullName evidence="11">Protein okra</fullName>
    </alternativeName>
</protein>
<dbReference type="Gene3D" id="3.40.50.10810">
    <property type="entry name" value="Tandem AAA-ATPase domain"/>
    <property type="match status" value="1"/>
</dbReference>
<evidence type="ECO:0000256" key="8">
    <source>
        <dbReference type="ARBA" id="ARBA00022840"/>
    </source>
</evidence>
<dbReference type="InterPro" id="IPR014001">
    <property type="entry name" value="Helicase_ATP-bd"/>
</dbReference>
<evidence type="ECO:0000256" key="10">
    <source>
        <dbReference type="ARBA" id="ARBA00024776"/>
    </source>
</evidence>
<dbReference type="SUPFAM" id="SSF52540">
    <property type="entry name" value="P-loop containing nucleoside triphosphate hydrolases"/>
    <property type="match status" value="2"/>
</dbReference>
<evidence type="ECO:0000313" key="14">
    <source>
        <dbReference type="EMBL" id="KFM58605.1"/>
    </source>
</evidence>
<keyword evidence="4" id="KW-0547">Nucleotide-binding</keyword>
<comment type="subunit">
    <text evidence="1">Interacts (via N-terminus) with spn-A/Rad51.</text>
</comment>
<dbReference type="SMART" id="SM00490">
    <property type="entry name" value="HELICc"/>
    <property type="match status" value="1"/>
</dbReference>
<dbReference type="CDD" id="cd18793">
    <property type="entry name" value="SF2_C_SNF"/>
    <property type="match status" value="1"/>
</dbReference>
<dbReference type="PANTHER" id="PTHR45629">
    <property type="entry name" value="SNF2/RAD54 FAMILY MEMBER"/>
    <property type="match status" value="1"/>
</dbReference>
<evidence type="ECO:0000256" key="1">
    <source>
        <dbReference type="ARBA" id="ARBA00011467"/>
    </source>
</evidence>
<dbReference type="InterPro" id="IPR050496">
    <property type="entry name" value="SNF2_RAD54_helicase_repair"/>
</dbReference>
<proteinExistence type="predicted"/>
<dbReference type="Gene3D" id="1.20.120.850">
    <property type="entry name" value="SWI2/SNF2 ATPases, N-terminal domain"/>
    <property type="match status" value="1"/>
</dbReference>
<dbReference type="InterPro" id="IPR049730">
    <property type="entry name" value="SNF2/RAD54-like_C"/>
</dbReference>
<evidence type="ECO:0000256" key="9">
    <source>
        <dbReference type="ARBA" id="ARBA00023306"/>
    </source>
</evidence>
<dbReference type="PANTHER" id="PTHR45629:SF7">
    <property type="entry name" value="DNA EXCISION REPAIR PROTEIN ERCC-6-RELATED"/>
    <property type="match status" value="1"/>
</dbReference>
<name>A0A087T0G6_STEMI</name>
<keyword evidence="6" id="KW-0378">Hydrolase</keyword>
<dbReference type="AlphaFoldDB" id="A0A087T0G6"/>
<evidence type="ECO:0000256" key="2">
    <source>
        <dbReference type="ARBA" id="ARBA00015341"/>
    </source>
</evidence>
<keyword evidence="8" id="KW-0067">ATP-binding</keyword>
<gene>
    <name evidence="14" type="ORF">X975_17484</name>
</gene>
<feature type="non-terminal residue" evidence="14">
    <location>
        <position position="467"/>
    </location>
</feature>
<dbReference type="GO" id="GO:0005634">
    <property type="term" value="C:nucleus"/>
    <property type="evidence" value="ECO:0007669"/>
    <property type="project" value="TreeGrafter"/>
</dbReference>
<keyword evidence="15" id="KW-1185">Reference proteome</keyword>
<keyword evidence="3" id="KW-0132">Cell division</keyword>
<evidence type="ECO:0000256" key="4">
    <source>
        <dbReference type="ARBA" id="ARBA00022741"/>
    </source>
</evidence>
<keyword evidence="7" id="KW-0347">Helicase</keyword>
<evidence type="ECO:0000259" key="13">
    <source>
        <dbReference type="PROSITE" id="PS51194"/>
    </source>
</evidence>
<dbReference type="OrthoDB" id="413460at2759"/>
<dbReference type="InterPro" id="IPR038718">
    <property type="entry name" value="SNF2-like_sf"/>
</dbReference>
<keyword evidence="9" id="KW-0131">Cell cycle</keyword>
<dbReference type="Proteomes" id="UP000054359">
    <property type="component" value="Unassembled WGS sequence"/>
</dbReference>
<evidence type="ECO:0000256" key="6">
    <source>
        <dbReference type="ARBA" id="ARBA00022801"/>
    </source>
</evidence>
<evidence type="ECO:0000256" key="7">
    <source>
        <dbReference type="ARBA" id="ARBA00022806"/>
    </source>
</evidence>
<dbReference type="OMA" id="ITCELVE"/>
<dbReference type="GO" id="GO:0015616">
    <property type="term" value="F:DNA translocase activity"/>
    <property type="evidence" value="ECO:0007669"/>
    <property type="project" value="TreeGrafter"/>
</dbReference>
<evidence type="ECO:0000256" key="11">
    <source>
        <dbReference type="ARBA" id="ARBA00029956"/>
    </source>
</evidence>
<accession>A0A087T0G6</accession>
<organism evidence="14 15">
    <name type="scientific">Stegodyphus mimosarum</name>
    <name type="common">African social velvet spider</name>
    <dbReference type="NCBI Taxonomy" id="407821"/>
    <lineage>
        <taxon>Eukaryota</taxon>
        <taxon>Metazoa</taxon>
        <taxon>Ecdysozoa</taxon>
        <taxon>Arthropoda</taxon>
        <taxon>Chelicerata</taxon>
        <taxon>Arachnida</taxon>
        <taxon>Araneae</taxon>
        <taxon>Araneomorphae</taxon>
        <taxon>Entelegynae</taxon>
        <taxon>Eresoidea</taxon>
        <taxon>Eresidae</taxon>
        <taxon>Stegodyphus</taxon>
    </lineage>
</organism>
<dbReference type="PROSITE" id="PS51194">
    <property type="entry name" value="HELICASE_CTER"/>
    <property type="match status" value="1"/>
</dbReference>
<dbReference type="GO" id="GO:0005524">
    <property type="term" value="F:ATP binding"/>
    <property type="evidence" value="ECO:0007669"/>
    <property type="project" value="UniProtKB-KW"/>
</dbReference>
<dbReference type="EMBL" id="KK112816">
    <property type="protein sequence ID" value="KFM58605.1"/>
    <property type="molecule type" value="Genomic_DNA"/>
</dbReference>
<evidence type="ECO:0000256" key="5">
    <source>
        <dbReference type="ARBA" id="ARBA00022776"/>
    </source>
</evidence>
<dbReference type="GO" id="GO:0004386">
    <property type="term" value="F:helicase activity"/>
    <property type="evidence" value="ECO:0007669"/>
    <property type="project" value="UniProtKB-KW"/>
</dbReference>
<dbReference type="Pfam" id="PF00176">
    <property type="entry name" value="SNF2-rel_dom"/>
    <property type="match status" value="1"/>
</dbReference>
<feature type="domain" description="Helicase C-terminal" evidence="13">
    <location>
        <begin position="228"/>
        <end position="391"/>
    </location>
</feature>
<dbReference type="GO" id="GO:0051301">
    <property type="term" value="P:cell division"/>
    <property type="evidence" value="ECO:0007669"/>
    <property type="project" value="UniProtKB-KW"/>
</dbReference>
<reference evidence="14 15" key="1">
    <citation type="submission" date="2013-11" db="EMBL/GenBank/DDBJ databases">
        <title>Genome sequencing of Stegodyphus mimosarum.</title>
        <authorList>
            <person name="Bechsgaard J."/>
        </authorList>
    </citation>
    <scope>NUCLEOTIDE SEQUENCE [LARGE SCALE GENOMIC DNA]</scope>
</reference>
<dbReference type="InterPro" id="IPR000330">
    <property type="entry name" value="SNF2_N"/>
</dbReference>